<evidence type="ECO:0000256" key="1">
    <source>
        <dbReference type="ARBA" id="ARBA00004651"/>
    </source>
</evidence>
<feature type="transmembrane region" description="Helical" evidence="7">
    <location>
        <begin position="16"/>
        <end position="39"/>
    </location>
</feature>
<keyword evidence="2 7" id="KW-0813">Transport</keyword>
<comment type="caution">
    <text evidence="9">The sequence shown here is derived from an EMBL/GenBank/DDBJ whole genome shotgun (WGS) entry which is preliminary data.</text>
</comment>
<evidence type="ECO:0000256" key="2">
    <source>
        <dbReference type="ARBA" id="ARBA00022448"/>
    </source>
</evidence>
<evidence type="ECO:0000313" key="9">
    <source>
        <dbReference type="EMBL" id="RUA22609.1"/>
    </source>
</evidence>
<keyword evidence="5 7" id="KW-1133">Transmembrane helix</keyword>
<comment type="subcellular location">
    <subcellularLocation>
        <location evidence="7">Cell inner membrane</location>
        <topology evidence="7">Multi-pass membrane protein</topology>
    </subcellularLocation>
    <subcellularLocation>
        <location evidence="1">Cell membrane</location>
        <topology evidence="1">Multi-pass membrane protein</topology>
    </subcellularLocation>
</comment>
<feature type="domain" description="Tripartite ATP-independent periplasmic transporters DctQ component" evidence="8">
    <location>
        <begin position="27"/>
        <end position="58"/>
    </location>
</feature>
<evidence type="ECO:0000256" key="5">
    <source>
        <dbReference type="ARBA" id="ARBA00022989"/>
    </source>
</evidence>
<reference evidence="9" key="1">
    <citation type="submission" date="2018-12" db="EMBL/GenBank/DDBJ databases">
        <authorList>
            <person name="Jadhav K."/>
            <person name="Kushwaha B."/>
            <person name="Jadhav I."/>
        </authorList>
    </citation>
    <scope>NUCLEOTIDE SEQUENCE [LARGE SCALE GENOMIC DNA]</scope>
    <source>
        <strain evidence="9">SBS 10</strain>
    </source>
</reference>
<protein>
    <recommendedName>
        <fullName evidence="7">TRAP transporter small permease protein</fullName>
    </recommendedName>
</protein>
<keyword evidence="7" id="KW-0997">Cell inner membrane</keyword>
<dbReference type="EMBL" id="RXHI01000013">
    <property type="protein sequence ID" value="RUA22609.1"/>
    <property type="molecule type" value="Genomic_DNA"/>
</dbReference>
<keyword evidence="4 7" id="KW-0812">Transmembrane</keyword>
<evidence type="ECO:0000256" key="7">
    <source>
        <dbReference type="RuleBase" id="RU369079"/>
    </source>
</evidence>
<dbReference type="GO" id="GO:0022857">
    <property type="term" value="F:transmembrane transporter activity"/>
    <property type="evidence" value="ECO:0007669"/>
    <property type="project" value="UniProtKB-UniRule"/>
</dbReference>
<evidence type="ECO:0000256" key="3">
    <source>
        <dbReference type="ARBA" id="ARBA00022475"/>
    </source>
</evidence>
<accession>A0A3S0NE44</accession>
<evidence type="ECO:0000259" key="8">
    <source>
        <dbReference type="Pfam" id="PF04290"/>
    </source>
</evidence>
<comment type="caution">
    <text evidence="7">Lacks conserved residue(s) required for the propagation of feature annotation.</text>
</comment>
<gene>
    <name evidence="9" type="ORF">DSL92_04765</name>
</gene>
<proteinExistence type="inferred from homology"/>
<dbReference type="InterPro" id="IPR055348">
    <property type="entry name" value="DctQ"/>
</dbReference>
<keyword evidence="3" id="KW-1003">Cell membrane</keyword>
<name>A0A3S0NE44_9GAMM</name>
<dbReference type="GO" id="GO:0005886">
    <property type="term" value="C:plasma membrane"/>
    <property type="evidence" value="ECO:0007669"/>
    <property type="project" value="UniProtKB-SubCell"/>
</dbReference>
<keyword evidence="6 7" id="KW-0472">Membrane</keyword>
<comment type="similarity">
    <text evidence="7">Belongs to the TRAP transporter small permease family.</text>
</comment>
<evidence type="ECO:0000256" key="6">
    <source>
        <dbReference type="ARBA" id="ARBA00023136"/>
    </source>
</evidence>
<comment type="subunit">
    <text evidence="7">The complex comprises the extracytoplasmic solute receptor protein and the two transmembrane proteins.</text>
</comment>
<dbReference type="Pfam" id="PF04290">
    <property type="entry name" value="DctQ"/>
    <property type="match status" value="1"/>
</dbReference>
<comment type="function">
    <text evidence="7">Part of the tripartite ATP-independent periplasmic (TRAP) transport system.</text>
</comment>
<dbReference type="AlphaFoldDB" id="A0A3S0NE44"/>
<sequence>MWKWIYSHLDEHIETYLATVALVVFASLVIFQVVMRYIFNSPPSWSEEIARYALVWFV</sequence>
<evidence type="ECO:0000256" key="4">
    <source>
        <dbReference type="ARBA" id="ARBA00022692"/>
    </source>
</evidence>
<organism evidence="9">
    <name type="scientific">Billgrantia gudaonensis</name>
    <dbReference type="NCBI Taxonomy" id="376427"/>
    <lineage>
        <taxon>Bacteria</taxon>
        <taxon>Pseudomonadati</taxon>
        <taxon>Pseudomonadota</taxon>
        <taxon>Gammaproteobacteria</taxon>
        <taxon>Oceanospirillales</taxon>
        <taxon>Halomonadaceae</taxon>
        <taxon>Billgrantia</taxon>
    </lineage>
</organism>